<organism evidence="13 14">
    <name type="scientific">Fusibacter paucivorans</name>
    <dbReference type="NCBI Taxonomy" id="76009"/>
    <lineage>
        <taxon>Bacteria</taxon>
        <taxon>Bacillati</taxon>
        <taxon>Bacillota</taxon>
        <taxon>Clostridia</taxon>
        <taxon>Eubacteriales</taxon>
        <taxon>Eubacteriales Family XII. Incertae Sedis</taxon>
        <taxon>Fusibacter</taxon>
    </lineage>
</organism>
<dbReference type="PRINTS" id="PR00344">
    <property type="entry name" value="BCTRLSENSOR"/>
</dbReference>
<keyword evidence="9" id="KW-0902">Two-component regulatory system</keyword>
<evidence type="ECO:0000256" key="4">
    <source>
        <dbReference type="ARBA" id="ARBA00022553"/>
    </source>
</evidence>
<feature type="transmembrane region" description="Helical" evidence="11">
    <location>
        <begin position="158"/>
        <end position="177"/>
    </location>
</feature>
<feature type="transmembrane region" description="Helical" evidence="11">
    <location>
        <begin position="7"/>
        <end position="29"/>
    </location>
</feature>
<evidence type="ECO:0000256" key="10">
    <source>
        <dbReference type="ARBA" id="ARBA00023136"/>
    </source>
</evidence>
<reference evidence="13 14" key="1">
    <citation type="submission" date="2021-05" db="EMBL/GenBank/DDBJ databases">
        <title>Fusibacter ferrireducens sp. nov., an anaerobic, sulfur- and Fe-reducing bacterium isolated from the mangrove sediment.</title>
        <authorList>
            <person name="Qiu D."/>
        </authorList>
    </citation>
    <scope>NUCLEOTIDE SEQUENCE [LARGE SCALE GENOMIC DNA]</scope>
    <source>
        <strain evidence="13 14">DSM 12116</strain>
    </source>
</reference>
<evidence type="ECO:0000256" key="3">
    <source>
        <dbReference type="ARBA" id="ARBA00012438"/>
    </source>
</evidence>
<dbReference type="InterPro" id="IPR050428">
    <property type="entry name" value="TCS_sensor_his_kinase"/>
</dbReference>
<keyword evidence="4" id="KW-0597">Phosphoprotein</keyword>
<evidence type="ECO:0000256" key="7">
    <source>
        <dbReference type="ARBA" id="ARBA00022777"/>
    </source>
</evidence>
<dbReference type="SMART" id="SM00388">
    <property type="entry name" value="HisKA"/>
    <property type="match status" value="1"/>
</dbReference>
<evidence type="ECO:0000256" key="8">
    <source>
        <dbReference type="ARBA" id="ARBA00022989"/>
    </source>
</evidence>
<sequence>MTLRKQWLVGMLLMAVLTVILNTIILNVLTRNVFDDYISTAYETHVNQLTNYCERILSQADYDANQLVMELEAHLTDPITQIKLYTPDGELLATASTPNAITVGFGGGNHMMQRMMSGGVQEVDQYEIKSDGDLIGVLNITRYSALEHAVATQNFRYLLIRNSLLVMVLVIALALILSARLSRRLTQSLHETVTLSEKLDLGEEVTVKYSRTQEIRRIQESLMGLHAKLKLKQKSRKQFIDEIVHQSRTPLTILKTHFEGFEDGVIEFNEDEIRICMRQIDEVTQLIENVGHLIETESDASTIHITRFSVPELIGQITRGLSLQFEKKGIKLRMEGHGDIQIASDIYKLSQTIYNLLTNAYKYTETGGDVHVEYALLEEVVTICVSDTGIGIDESDQDHIFEAYYRGSTAQKTTGEGIGLFIASENIKLLGGTITVRSKRKEGTTFIIKLPYVPEL</sequence>
<dbReference type="SUPFAM" id="SSF55874">
    <property type="entry name" value="ATPase domain of HSP90 chaperone/DNA topoisomerase II/histidine kinase"/>
    <property type="match status" value="1"/>
</dbReference>
<keyword evidence="7 13" id="KW-0418">Kinase</keyword>
<evidence type="ECO:0000259" key="12">
    <source>
        <dbReference type="PROSITE" id="PS50109"/>
    </source>
</evidence>
<dbReference type="EMBL" id="JAHBCL010000003">
    <property type="protein sequence ID" value="MBS7525550.1"/>
    <property type="molecule type" value="Genomic_DNA"/>
</dbReference>
<accession>A0ABS5PK66</accession>
<comment type="subcellular location">
    <subcellularLocation>
        <location evidence="2">Membrane</location>
    </subcellularLocation>
</comment>
<proteinExistence type="predicted"/>
<evidence type="ECO:0000256" key="6">
    <source>
        <dbReference type="ARBA" id="ARBA00022692"/>
    </source>
</evidence>
<dbReference type="Gene3D" id="1.10.287.130">
    <property type="match status" value="1"/>
</dbReference>
<evidence type="ECO:0000256" key="11">
    <source>
        <dbReference type="SAM" id="Phobius"/>
    </source>
</evidence>
<dbReference type="SUPFAM" id="SSF47384">
    <property type="entry name" value="Homodimeric domain of signal transducing histidine kinase"/>
    <property type="match status" value="1"/>
</dbReference>
<keyword evidence="10 11" id="KW-0472">Membrane</keyword>
<evidence type="ECO:0000256" key="5">
    <source>
        <dbReference type="ARBA" id="ARBA00022679"/>
    </source>
</evidence>
<gene>
    <name evidence="13" type="ORF">KHM83_02520</name>
</gene>
<dbReference type="RefSeq" id="WP_213235338.1">
    <property type="nucleotide sequence ID" value="NZ_JAHBCL010000003.1"/>
</dbReference>
<dbReference type="Proteomes" id="UP000746471">
    <property type="component" value="Unassembled WGS sequence"/>
</dbReference>
<protein>
    <recommendedName>
        <fullName evidence="3">histidine kinase</fullName>
        <ecNumber evidence="3">2.7.13.3</ecNumber>
    </recommendedName>
</protein>
<dbReference type="InterPro" id="IPR036097">
    <property type="entry name" value="HisK_dim/P_sf"/>
</dbReference>
<keyword evidence="8 11" id="KW-1133">Transmembrane helix</keyword>
<dbReference type="GO" id="GO:0016301">
    <property type="term" value="F:kinase activity"/>
    <property type="evidence" value="ECO:0007669"/>
    <property type="project" value="UniProtKB-KW"/>
</dbReference>
<dbReference type="InterPro" id="IPR004358">
    <property type="entry name" value="Sig_transdc_His_kin-like_C"/>
</dbReference>
<keyword evidence="5" id="KW-0808">Transferase</keyword>
<feature type="domain" description="Histidine kinase" evidence="12">
    <location>
        <begin position="242"/>
        <end position="454"/>
    </location>
</feature>
<evidence type="ECO:0000313" key="14">
    <source>
        <dbReference type="Proteomes" id="UP000746471"/>
    </source>
</evidence>
<comment type="catalytic activity">
    <reaction evidence="1">
        <text>ATP + protein L-histidine = ADP + protein N-phospho-L-histidine.</text>
        <dbReference type="EC" id="2.7.13.3"/>
    </reaction>
</comment>
<dbReference type="InterPro" id="IPR003594">
    <property type="entry name" value="HATPase_dom"/>
</dbReference>
<evidence type="ECO:0000313" key="13">
    <source>
        <dbReference type="EMBL" id="MBS7525550.1"/>
    </source>
</evidence>
<dbReference type="PANTHER" id="PTHR45436:SF5">
    <property type="entry name" value="SENSOR HISTIDINE KINASE TRCS"/>
    <property type="match status" value="1"/>
</dbReference>
<dbReference type="PROSITE" id="PS50109">
    <property type="entry name" value="HIS_KIN"/>
    <property type="match status" value="1"/>
</dbReference>
<dbReference type="Pfam" id="PF02518">
    <property type="entry name" value="HATPase_c"/>
    <property type="match status" value="1"/>
</dbReference>
<keyword evidence="14" id="KW-1185">Reference proteome</keyword>
<evidence type="ECO:0000256" key="9">
    <source>
        <dbReference type="ARBA" id="ARBA00023012"/>
    </source>
</evidence>
<dbReference type="SMART" id="SM00387">
    <property type="entry name" value="HATPase_c"/>
    <property type="match status" value="1"/>
</dbReference>
<evidence type="ECO:0000256" key="1">
    <source>
        <dbReference type="ARBA" id="ARBA00000085"/>
    </source>
</evidence>
<dbReference type="Gene3D" id="3.30.565.10">
    <property type="entry name" value="Histidine kinase-like ATPase, C-terminal domain"/>
    <property type="match status" value="1"/>
</dbReference>
<dbReference type="InterPro" id="IPR005467">
    <property type="entry name" value="His_kinase_dom"/>
</dbReference>
<dbReference type="EC" id="2.7.13.3" evidence="3"/>
<dbReference type="InterPro" id="IPR036890">
    <property type="entry name" value="HATPase_C_sf"/>
</dbReference>
<dbReference type="InterPro" id="IPR003661">
    <property type="entry name" value="HisK_dim/P_dom"/>
</dbReference>
<comment type="caution">
    <text evidence="13">The sequence shown here is derived from an EMBL/GenBank/DDBJ whole genome shotgun (WGS) entry which is preliminary data.</text>
</comment>
<dbReference type="CDD" id="cd00082">
    <property type="entry name" value="HisKA"/>
    <property type="match status" value="1"/>
</dbReference>
<dbReference type="PANTHER" id="PTHR45436">
    <property type="entry name" value="SENSOR HISTIDINE KINASE YKOH"/>
    <property type="match status" value="1"/>
</dbReference>
<name>A0ABS5PK66_9FIRM</name>
<keyword evidence="6 11" id="KW-0812">Transmembrane</keyword>
<evidence type="ECO:0000256" key="2">
    <source>
        <dbReference type="ARBA" id="ARBA00004370"/>
    </source>
</evidence>